<feature type="compositionally biased region" description="Pro residues" evidence="4">
    <location>
        <begin position="387"/>
        <end position="401"/>
    </location>
</feature>
<name>A0ABV8LMF7_9ACTN</name>
<dbReference type="PANTHER" id="PTHR13817:SF73">
    <property type="entry name" value="FIBRONECTIN TYPE-III DOMAIN-CONTAINING PROTEIN"/>
    <property type="match status" value="1"/>
</dbReference>
<protein>
    <submittedName>
        <fullName evidence="6">Fibronectin type III domain-containing protein</fullName>
    </submittedName>
</protein>
<reference evidence="7" key="1">
    <citation type="journal article" date="2019" name="Int. J. Syst. Evol. Microbiol.">
        <title>The Global Catalogue of Microorganisms (GCM) 10K type strain sequencing project: providing services to taxonomists for standard genome sequencing and annotation.</title>
        <authorList>
            <consortium name="The Broad Institute Genomics Platform"/>
            <consortium name="The Broad Institute Genome Sequencing Center for Infectious Disease"/>
            <person name="Wu L."/>
            <person name="Ma J."/>
        </authorList>
    </citation>
    <scope>NUCLEOTIDE SEQUENCE [LARGE SCALE GENOMIC DNA]</scope>
    <source>
        <strain evidence="7">CGMCC 4.7289</strain>
    </source>
</reference>
<keyword evidence="3" id="KW-0624">Polysaccharide degradation</keyword>
<feature type="domain" description="Fibronectin type-III" evidence="5">
    <location>
        <begin position="538"/>
        <end position="632"/>
    </location>
</feature>
<dbReference type="InterPro" id="IPR013783">
    <property type="entry name" value="Ig-like_fold"/>
</dbReference>
<accession>A0ABV8LMF7</accession>
<dbReference type="Pfam" id="PF00041">
    <property type="entry name" value="fn3"/>
    <property type="match status" value="1"/>
</dbReference>
<dbReference type="SMART" id="SM00060">
    <property type="entry name" value="FN3"/>
    <property type="match status" value="4"/>
</dbReference>
<feature type="domain" description="Fibronectin type-III" evidence="5">
    <location>
        <begin position="633"/>
        <end position="720"/>
    </location>
</feature>
<gene>
    <name evidence="6" type="ORF">ACFOZ4_12645</name>
</gene>
<evidence type="ECO:0000256" key="3">
    <source>
        <dbReference type="ARBA" id="ARBA00023326"/>
    </source>
</evidence>
<feature type="region of interest" description="Disordered" evidence="4">
    <location>
        <begin position="518"/>
        <end position="541"/>
    </location>
</feature>
<dbReference type="PROSITE" id="PS50853">
    <property type="entry name" value="FN3"/>
    <property type="match status" value="3"/>
</dbReference>
<feature type="compositionally biased region" description="Basic and acidic residues" evidence="4">
    <location>
        <begin position="372"/>
        <end position="384"/>
    </location>
</feature>
<keyword evidence="1" id="KW-0677">Repeat</keyword>
<evidence type="ECO:0000259" key="5">
    <source>
        <dbReference type="PROSITE" id="PS50853"/>
    </source>
</evidence>
<comment type="caution">
    <text evidence="6">The sequence shown here is derived from an EMBL/GenBank/DDBJ whole genome shotgun (WGS) entry which is preliminary data.</text>
</comment>
<dbReference type="Proteomes" id="UP001595816">
    <property type="component" value="Unassembled WGS sequence"/>
</dbReference>
<evidence type="ECO:0000256" key="4">
    <source>
        <dbReference type="SAM" id="MobiDB-lite"/>
    </source>
</evidence>
<dbReference type="CDD" id="cd00063">
    <property type="entry name" value="FN3"/>
    <property type="match status" value="2"/>
</dbReference>
<sequence length="900" mass="92584">MTSDRGGTGTMMMRLRHLKRLGKVYPAGIVLALVAALGATVFALGATGQRPAVADGASWLWSKQVGEASQVNAVSANVSLRQPMIDAQGHPVRVTQSDRYVILHDLFTGRVTSIDLTRMGFSGSLDVGTVEDTAVMLDGATAIVVDRTRGLVRPVDAGSLQSIGDQVRLPAPLVGGAFDQSGRLWLGVPSQGTAIALVVRDRQIVVARTEAVATPGHEQALTVLDQGVLVVDRGSDQIAVVGETATRKITSPAPLASAVVPARTVGSAAAITLPAEKKIVTIGDVAKGTPVATMSLTPAEAQAATQQPAVSFAGKVYVPDQTTGTVRVVTAAGQPAGTIQVGSAQTTVEIEVREQHLFINAPDTTTAVMVDEDGKTSKVDKYDPVPETSPTPTAQPAPTLSPQPAESPTGKPSDKPGNQPTKRPPSPKPSPTVKVEPQRPGPPVPVTALAGDGRVRLSWGKAKAGSAAVEAYTVTWDEGGGGRVQVNGSTLQTTITGLTNGTSYRFKVYATNQVGDGPPALSEPVTPAAAQPPGTPNAPTARLETDSDDCYTGAVLVSWPSVPGAADYVITPLKGGAAGANPPQTVTGTDARFAGLTPGDSFTFTVVARNSAGAASDASPQSNELTVHYPPAAPTNVKGRQTAANTYVVTWNAADGHGLPITGYEIRDEDGKKIGETGGGGRTVTITSAAKLDWVEVVAFNDDGEGPSGFDQVTQPAAPKIAISSTSATETEITVNFTADGDGAAATCTFTAGGKTVSDCGSPAKITGLSADTQYTVTAKITTFAGSATDTASQKTDAAPSGNGATVTCTDSASNPDPSFCSKGLPVYGDRNDNGSVVRRVADGAHITVVCKVHGENQNAGPYNNNKEGDHWLKLTDGNWISWVWLRFDNGDDVEALPDC</sequence>
<dbReference type="RefSeq" id="WP_253754995.1">
    <property type="nucleotide sequence ID" value="NZ_JAMZDZ010000001.1"/>
</dbReference>
<keyword evidence="2" id="KW-0378">Hydrolase</keyword>
<organism evidence="6 7">
    <name type="scientific">Hamadaea flava</name>
    <dbReference type="NCBI Taxonomy" id="1742688"/>
    <lineage>
        <taxon>Bacteria</taxon>
        <taxon>Bacillati</taxon>
        <taxon>Actinomycetota</taxon>
        <taxon>Actinomycetes</taxon>
        <taxon>Micromonosporales</taxon>
        <taxon>Micromonosporaceae</taxon>
        <taxon>Hamadaea</taxon>
    </lineage>
</organism>
<dbReference type="SUPFAM" id="SSF49265">
    <property type="entry name" value="Fibronectin type III"/>
    <property type="match status" value="2"/>
</dbReference>
<evidence type="ECO:0000313" key="6">
    <source>
        <dbReference type="EMBL" id="MFC4131454.1"/>
    </source>
</evidence>
<keyword evidence="7" id="KW-1185">Reference proteome</keyword>
<dbReference type="InterPro" id="IPR003961">
    <property type="entry name" value="FN3_dom"/>
</dbReference>
<evidence type="ECO:0000313" key="7">
    <source>
        <dbReference type="Proteomes" id="UP001595816"/>
    </source>
</evidence>
<keyword evidence="3" id="KW-0119">Carbohydrate metabolism</keyword>
<feature type="domain" description="Fibronectin type-III" evidence="5">
    <location>
        <begin position="439"/>
        <end position="533"/>
    </location>
</feature>
<dbReference type="InterPro" id="IPR036116">
    <property type="entry name" value="FN3_sf"/>
</dbReference>
<dbReference type="InterPro" id="IPR050964">
    <property type="entry name" value="Striated_Muscle_Regulatory"/>
</dbReference>
<dbReference type="EMBL" id="JBHSAY010000006">
    <property type="protein sequence ID" value="MFC4131454.1"/>
    <property type="molecule type" value="Genomic_DNA"/>
</dbReference>
<dbReference type="Gene3D" id="2.60.40.10">
    <property type="entry name" value="Immunoglobulins"/>
    <property type="match status" value="3"/>
</dbReference>
<evidence type="ECO:0000256" key="2">
    <source>
        <dbReference type="ARBA" id="ARBA00023295"/>
    </source>
</evidence>
<evidence type="ECO:0000256" key="1">
    <source>
        <dbReference type="ARBA" id="ARBA00022737"/>
    </source>
</evidence>
<feature type="region of interest" description="Disordered" evidence="4">
    <location>
        <begin position="368"/>
        <end position="449"/>
    </location>
</feature>
<dbReference type="SUPFAM" id="SSF101898">
    <property type="entry name" value="NHL repeat"/>
    <property type="match status" value="1"/>
</dbReference>
<proteinExistence type="predicted"/>
<dbReference type="PANTHER" id="PTHR13817">
    <property type="entry name" value="TITIN"/>
    <property type="match status" value="1"/>
</dbReference>
<keyword evidence="2" id="KW-0326">Glycosidase</keyword>